<accession>X0J0R5</accession>
<protein>
    <submittedName>
        <fullName evidence="1">Uncharacterized protein</fullName>
    </submittedName>
</protein>
<dbReference type="Proteomes" id="UP000030685">
    <property type="component" value="Unassembled WGS sequence"/>
</dbReference>
<dbReference type="RefSeq" id="XP_031052051.1">
    <property type="nucleotide sequence ID" value="XM_031218233.1"/>
</dbReference>
<dbReference type="VEuPathDB" id="FungiDB:FOIG_16758"/>
<dbReference type="HOGENOM" id="CLU_3207672_0_0_1"/>
<organism evidence="1">
    <name type="scientific">Fusarium odoratissimum (strain NRRL 54006)</name>
    <dbReference type="NCBI Taxonomy" id="1089451"/>
    <lineage>
        <taxon>Eukaryota</taxon>
        <taxon>Fungi</taxon>
        <taxon>Dikarya</taxon>
        <taxon>Ascomycota</taxon>
        <taxon>Pezizomycotina</taxon>
        <taxon>Sordariomycetes</taxon>
        <taxon>Hypocreomycetidae</taxon>
        <taxon>Hypocreales</taxon>
        <taxon>Nectriaceae</taxon>
        <taxon>Fusarium</taxon>
        <taxon>Fusarium oxysporum species complex</taxon>
        <taxon>Fusarium oxysporum f. sp. cubense (strain race 4)</taxon>
    </lineage>
</organism>
<proteinExistence type="predicted"/>
<reference evidence="1" key="2">
    <citation type="submission" date="2014-03" db="EMBL/GenBank/DDBJ databases">
        <title>The Genome Annotation of Fusarium oxysporum II5.</title>
        <authorList>
            <consortium name="The Broad Institute Genomics Platform"/>
            <person name="Ma L.-J."/>
            <person name="Corby-Kistler H."/>
            <person name="Broz K."/>
            <person name="Gale L.R."/>
            <person name="Jonkers W."/>
            <person name="O'Donnell K."/>
            <person name="Ploetz R."/>
            <person name="Steinberg C."/>
            <person name="Schwartz D.C."/>
            <person name="VanEtten H."/>
            <person name="Zhou S."/>
            <person name="Young S.K."/>
            <person name="Zeng Q."/>
            <person name="Gargeya S."/>
            <person name="Fitzgerald M."/>
            <person name="Abouelleil A."/>
            <person name="Alvarado L."/>
            <person name="Chapman S.B."/>
            <person name="Gainer-Dewar J."/>
            <person name="Goldberg J."/>
            <person name="Griggs A."/>
            <person name="Gujja S."/>
            <person name="Hansen M."/>
            <person name="Howarth C."/>
            <person name="Imamovic A."/>
            <person name="Ireland A."/>
            <person name="Larimer J."/>
            <person name="McCowan C."/>
            <person name="Murphy C."/>
            <person name="Pearson M."/>
            <person name="Poon T.W."/>
            <person name="Priest M."/>
            <person name="Roberts A."/>
            <person name="Saif S."/>
            <person name="Shea T."/>
            <person name="Sykes S."/>
            <person name="Wortman J."/>
            <person name="Nusbaum C."/>
            <person name="Birren B."/>
        </authorList>
    </citation>
    <scope>NUCLEOTIDE SEQUENCE</scope>
    <source>
        <strain evidence="1">54006</strain>
    </source>
</reference>
<name>X0J0R5_FUSO5</name>
<gene>
    <name evidence="1" type="ORF">FOIG_16758</name>
</gene>
<dbReference type="GeneID" id="42041933"/>
<dbReference type="AlphaFoldDB" id="X0J0R5"/>
<dbReference type="EMBL" id="KK036190">
    <property type="protein sequence ID" value="EXL89961.1"/>
    <property type="molecule type" value="Genomic_DNA"/>
</dbReference>
<sequence length="45" mass="5543">MMSLSGASMIQARLHQIIRFNYRPGILRAWVERLFRHYHRCPRSW</sequence>
<reference evidence="1" key="1">
    <citation type="submission" date="2011-11" db="EMBL/GenBank/DDBJ databases">
        <title>The Genome Sequence of Fusarium oxysporum II5.</title>
        <authorList>
            <consortium name="The Broad Institute Genome Sequencing Platform"/>
            <person name="Ma L.-J."/>
            <person name="Gale L.R."/>
            <person name="Schwartz D.C."/>
            <person name="Zhou S."/>
            <person name="Corby-Kistler H."/>
            <person name="Young S.K."/>
            <person name="Zeng Q."/>
            <person name="Gargeya S."/>
            <person name="Fitzgerald M."/>
            <person name="Haas B."/>
            <person name="Abouelleil A."/>
            <person name="Alvarado L."/>
            <person name="Arachchi H.M."/>
            <person name="Berlin A."/>
            <person name="Brown A."/>
            <person name="Chapman S.B."/>
            <person name="Chen Z."/>
            <person name="Dunbar C."/>
            <person name="Freedman E."/>
            <person name="Gearin G."/>
            <person name="Goldberg J."/>
            <person name="Griggs A."/>
            <person name="Gujja S."/>
            <person name="Heiman D."/>
            <person name="Howarth C."/>
            <person name="Larson L."/>
            <person name="Lui A."/>
            <person name="MacDonald P.J.P."/>
            <person name="Montmayeur A."/>
            <person name="Murphy C."/>
            <person name="Neiman D."/>
            <person name="Pearson M."/>
            <person name="Priest M."/>
            <person name="Roberts A."/>
            <person name="Saif S."/>
            <person name="Shea T."/>
            <person name="Shenoy N."/>
            <person name="Sisk P."/>
            <person name="Stolte C."/>
            <person name="Sykes S."/>
            <person name="Wortman J."/>
            <person name="Nusbaum C."/>
            <person name="Birren B."/>
        </authorList>
    </citation>
    <scope>NUCLEOTIDE SEQUENCE [LARGE SCALE GENOMIC DNA]</scope>
    <source>
        <strain evidence="1">54006</strain>
    </source>
</reference>
<evidence type="ECO:0000313" key="1">
    <source>
        <dbReference type="EMBL" id="EXL89961.1"/>
    </source>
</evidence>